<organism evidence="2 3">
    <name type="scientific">Sclerotinia borealis (strain F-4128)</name>
    <dbReference type="NCBI Taxonomy" id="1432307"/>
    <lineage>
        <taxon>Eukaryota</taxon>
        <taxon>Fungi</taxon>
        <taxon>Dikarya</taxon>
        <taxon>Ascomycota</taxon>
        <taxon>Pezizomycotina</taxon>
        <taxon>Leotiomycetes</taxon>
        <taxon>Helotiales</taxon>
        <taxon>Sclerotiniaceae</taxon>
        <taxon>Sclerotinia</taxon>
    </lineage>
</organism>
<keyword evidence="3" id="KW-1185">Reference proteome</keyword>
<proteinExistence type="predicted"/>
<sequence>MLVSKLRQAHDLLTYPITSMNSRISLGTQQLHLLPSVTLNQAHRFLATFLEKSNPPPTLAQVQVVERRALMIYFVFVAVFVAYAMEEYEGWRRCCVIAFVVLCCVDAILQSPRRALLLQSRQGRDKLRNLVGA</sequence>
<name>W9CB26_SCLBF</name>
<dbReference type="EMBL" id="AYSA01000343">
    <property type="protein sequence ID" value="ESZ93051.1"/>
    <property type="molecule type" value="Genomic_DNA"/>
</dbReference>
<feature type="transmembrane region" description="Helical" evidence="1">
    <location>
        <begin position="68"/>
        <end position="84"/>
    </location>
</feature>
<evidence type="ECO:0000256" key="1">
    <source>
        <dbReference type="SAM" id="Phobius"/>
    </source>
</evidence>
<keyword evidence="1" id="KW-1133">Transmembrane helix</keyword>
<keyword evidence="1" id="KW-0472">Membrane</keyword>
<accession>W9CB26</accession>
<feature type="transmembrane region" description="Helical" evidence="1">
    <location>
        <begin position="90"/>
        <end position="109"/>
    </location>
</feature>
<evidence type="ECO:0000313" key="2">
    <source>
        <dbReference type="EMBL" id="ESZ93051.1"/>
    </source>
</evidence>
<evidence type="ECO:0000313" key="3">
    <source>
        <dbReference type="Proteomes" id="UP000019487"/>
    </source>
</evidence>
<keyword evidence="1" id="KW-0812">Transmembrane</keyword>
<gene>
    <name evidence="2" type="ORF">SBOR_6572</name>
</gene>
<reference evidence="2 3" key="1">
    <citation type="journal article" date="2014" name="Genome Announc.">
        <title>Draft genome sequence of Sclerotinia borealis, a psychrophilic plant pathogenic fungus.</title>
        <authorList>
            <person name="Mardanov A.V."/>
            <person name="Beletsky A.V."/>
            <person name="Kadnikov V.V."/>
            <person name="Ignatov A.N."/>
            <person name="Ravin N.V."/>
        </authorList>
    </citation>
    <scope>NUCLEOTIDE SEQUENCE [LARGE SCALE GENOMIC DNA]</scope>
    <source>
        <strain evidence="3">F-4157</strain>
    </source>
</reference>
<dbReference type="AlphaFoldDB" id="W9CB26"/>
<comment type="caution">
    <text evidence="2">The sequence shown here is derived from an EMBL/GenBank/DDBJ whole genome shotgun (WGS) entry which is preliminary data.</text>
</comment>
<dbReference type="HOGENOM" id="CLU_1907901_0_0_1"/>
<dbReference type="Proteomes" id="UP000019487">
    <property type="component" value="Unassembled WGS sequence"/>
</dbReference>
<protein>
    <submittedName>
        <fullName evidence="2">Uncharacterized protein</fullName>
    </submittedName>
</protein>